<comment type="catalytic activity">
    <reaction evidence="12">
        <text>(6S)-5,6,7,8-tetrahydrofolyl-(gamma-L-Glu)(n) + L-glutamate + ATP = (6S)-5,6,7,8-tetrahydrofolyl-(gamma-L-Glu)(n+1) + ADP + phosphate + H(+)</text>
        <dbReference type="Rhea" id="RHEA:10580"/>
        <dbReference type="Rhea" id="RHEA-COMP:14738"/>
        <dbReference type="Rhea" id="RHEA-COMP:14740"/>
        <dbReference type="ChEBI" id="CHEBI:15378"/>
        <dbReference type="ChEBI" id="CHEBI:29985"/>
        <dbReference type="ChEBI" id="CHEBI:30616"/>
        <dbReference type="ChEBI" id="CHEBI:43474"/>
        <dbReference type="ChEBI" id="CHEBI:141005"/>
        <dbReference type="ChEBI" id="CHEBI:456216"/>
        <dbReference type="EC" id="6.3.2.17"/>
    </reaction>
</comment>
<comment type="caution">
    <text evidence="13">The sequence shown here is derived from an EMBL/GenBank/DDBJ whole genome shotgun (WGS) entry which is preliminary data.</text>
</comment>
<dbReference type="AlphaFoldDB" id="A0A9P4VR34"/>
<evidence type="ECO:0000256" key="3">
    <source>
        <dbReference type="ARBA" id="ARBA00013025"/>
    </source>
</evidence>
<evidence type="ECO:0000256" key="12">
    <source>
        <dbReference type="ARBA" id="ARBA00047493"/>
    </source>
</evidence>
<evidence type="ECO:0000256" key="4">
    <source>
        <dbReference type="ARBA" id="ARBA00022563"/>
    </source>
</evidence>
<keyword evidence="5" id="KW-0436">Ligase</keyword>
<dbReference type="GO" id="GO:0006730">
    <property type="term" value="P:one-carbon metabolic process"/>
    <property type="evidence" value="ECO:0007669"/>
    <property type="project" value="UniProtKB-KW"/>
</dbReference>
<dbReference type="GO" id="GO:0005739">
    <property type="term" value="C:mitochondrion"/>
    <property type="evidence" value="ECO:0007669"/>
    <property type="project" value="TreeGrafter"/>
</dbReference>
<organism evidence="13 14">
    <name type="scientific">Patellaria atrata CBS 101060</name>
    <dbReference type="NCBI Taxonomy" id="1346257"/>
    <lineage>
        <taxon>Eukaryota</taxon>
        <taxon>Fungi</taxon>
        <taxon>Dikarya</taxon>
        <taxon>Ascomycota</taxon>
        <taxon>Pezizomycotina</taxon>
        <taxon>Dothideomycetes</taxon>
        <taxon>Dothideomycetes incertae sedis</taxon>
        <taxon>Patellariales</taxon>
        <taxon>Patellariaceae</taxon>
        <taxon>Patellaria</taxon>
    </lineage>
</organism>
<dbReference type="InterPro" id="IPR036565">
    <property type="entry name" value="Mur-like_cat_sf"/>
</dbReference>
<dbReference type="SUPFAM" id="SSF53244">
    <property type="entry name" value="MurD-like peptide ligases, peptide-binding domain"/>
    <property type="match status" value="1"/>
</dbReference>
<comment type="similarity">
    <text evidence="2">Belongs to the folylpolyglutamate synthase family.</text>
</comment>
<evidence type="ECO:0000256" key="7">
    <source>
        <dbReference type="ARBA" id="ARBA00022741"/>
    </source>
</evidence>
<dbReference type="GO" id="GO:0046872">
    <property type="term" value="F:metal ion binding"/>
    <property type="evidence" value="ECO:0007669"/>
    <property type="project" value="UniProtKB-KW"/>
</dbReference>
<keyword evidence="6" id="KW-0479">Metal-binding</keyword>
<dbReference type="EMBL" id="MU006093">
    <property type="protein sequence ID" value="KAF2840523.1"/>
    <property type="molecule type" value="Genomic_DNA"/>
</dbReference>
<dbReference type="Proteomes" id="UP000799429">
    <property type="component" value="Unassembled WGS sequence"/>
</dbReference>
<evidence type="ECO:0000256" key="8">
    <source>
        <dbReference type="ARBA" id="ARBA00022840"/>
    </source>
</evidence>
<keyword evidence="8" id="KW-0067">ATP-binding</keyword>
<dbReference type="PANTHER" id="PTHR11136:SF5">
    <property type="entry name" value="FOLYLPOLYGLUTAMATE SYNTHASE, MITOCHONDRIAL"/>
    <property type="match status" value="1"/>
</dbReference>
<evidence type="ECO:0000256" key="1">
    <source>
        <dbReference type="ARBA" id="ARBA00005150"/>
    </source>
</evidence>
<evidence type="ECO:0000313" key="13">
    <source>
        <dbReference type="EMBL" id="KAF2840523.1"/>
    </source>
</evidence>
<keyword evidence="4" id="KW-0554">One-carbon metabolism</keyword>
<dbReference type="Gene3D" id="3.90.190.20">
    <property type="entry name" value="Mur ligase, C-terminal domain"/>
    <property type="match status" value="1"/>
</dbReference>
<reference evidence="13" key="1">
    <citation type="journal article" date="2020" name="Stud. Mycol.">
        <title>101 Dothideomycetes genomes: a test case for predicting lifestyles and emergence of pathogens.</title>
        <authorList>
            <person name="Haridas S."/>
            <person name="Albert R."/>
            <person name="Binder M."/>
            <person name="Bloem J."/>
            <person name="Labutti K."/>
            <person name="Salamov A."/>
            <person name="Andreopoulos B."/>
            <person name="Baker S."/>
            <person name="Barry K."/>
            <person name="Bills G."/>
            <person name="Bluhm B."/>
            <person name="Cannon C."/>
            <person name="Castanera R."/>
            <person name="Culley D."/>
            <person name="Daum C."/>
            <person name="Ezra D."/>
            <person name="Gonzalez J."/>
            <person name="Henrissat B."/>
            <person name="Kuo A."/>
            <person name="Liang C."/>
            <person name="Lipzen A."/>
            <person name="Lutzoni F."/>
            <person name="Magnuson J."/>
            <person name="Mondo S."/>
            <person name="Nolan M."/>
            <person name="Ohm R."/>
            <person name="Pangilinan J."/>
            <person name="Park H.-J."/>
            <person name="Ramirez L."/>
            <person name="Alfaro M."/>
            <person name="Sun H."/>
            <person name="Tritt A."/>
            <person name="Yoshinaga Y."/>
            <person name="Zwiers L.-H."/>
            <person name="Turgeon B."/>
            <person name="Goodwin S."/>
            <person name="Spatafora J."/>
            <person name="Crous P."/>
            <person name="Grigoriev I."/>
        </authorList>
    </citation>
    <scope>NUCLEOTIDE SEQUENCE</scope>
    <source>
        <strain evidence="13">CBS 101060</strain>
    </source>
</reference>
<dbReference type="InterPro" id="IPR001645">
    <property type="entry name" value="Folylpolyglutamate_synth"/>
</dbReference>
<keyword evidence="7" id="KW-0547">Nucleotide-binding</keyword>
<evidence type="ECO:0000256" key="11">
    <source>
        <dbReference type="ARBA" id="ARBA00030876"/>
    </source>
</evidence>
<evidence type="ECO:0000256" key="10">
    <source>
        <dbReference type="ARBA" id="ARBA00030592"/>
    </source>
</evidence>
<evidence type="ECO:0000256" key="5">
    <source>
        <dbReference type="ARBA" id="ARBA00022598"/>
    </source>
</evidence>
<dbReference type="PANTHER" id="PTHR11136">
    <property type="entry name" value="FOLYLPOLYGLUTAMATE SYNTHASE-RELATED"/>
    <property type="match status" value="1"/>
</dbReference>
<dbReference type="GO" id="GO:0005524">
    <property type="term" value="F:ATP binding"/>
    <property type="evidence" value="ECO:0007669"/>
    <property type="project" value="UniProtKB-KW"/>
</dbReference>
<gene>
    <name evidence="13" type="ORF">M501DRAFT_1002886</name>
</gene>
<sequence>MSKWLQWLGHDDKDISRLNIIHVAGTKGKGSTCAFAESFLRAHGQRTGFPQKTGMYTSPHLLSPEERIRINFQPISRDLLTKYFFEVYETLKEKSPPEEFGRVPRYLQLWALVSFHTFLRERIDVAIVETHHGGEYDATNFIQHPAATVIAKLGMDHIAQLGPTIENIAWHKAGIFKPGAPAFSTFQAPSLAKVLETRAREKGVQLKFVSDETDLPDDTLKLTSHVQRQNAALALAAVESVLDRRGLKLTRDDVEVGAQQFSWPGRFQIINDDAQKWFLDGAHNDISVREAARWFADAHILLSREHNPALRVLIWSQISDQRESLEVLEILARTLKEYNVPIQHVIFSTYNEHEGSGKYIVQMLIMQDRGINW</sequence>
<accession>A0A9P4VR34</accession>
<dbReference type="GO" id="GO:0005829">
    <property type="term" value="C:cytosol"/>
    <property type="evidence" value="ECO:0007669"/>
    <property type="project" value="TreeGrafter"/>
</dbReference>
<keyword evidence="9" id="KW-0460">Magnesium</keyword>
<evidence type="ECO:0000256" key="9">
    <source>
        <dbReference type="ARBA" id="ARBA00022842"/>
    </source>
</evidence>
<proteinExistence type="inferred from homology"/>
<evidence type="ECO:0000313" key="14">
    <source>
        <dbReference type="Proteomes" id="UP000799429"/>
    </source>
</evidence>
<name>A0A9P4VR34_9PEZI</name>
<dbReference type="GO" id="GO:0004326">
    <property type="term" value="F:tetrahydrofolylpolyglutamate synthase activity"/>
    <property type="evidence" value="ECO:0007669"/>
    <property type="project" value="UniProtKB-EC"/>
</dbReference>
<evidence type="ECO:0000256" key="6">
    <source>
        <dbReference type="ARBA" id="ARBA00022723"/>
    </source>
</evidence>
<dbReference type="OrthoDB" id="5212574at2759"/>
<evidence type="ECO:0000256" key="2">
    <source>
        <dbReference type="ARBA" id="ARBA00008276"/>
    </source>
</evidence>
<dbReference type="InterPro" id="IPR036615">
    <property type="entry name" value="Mur_ligase_C_dom_sf"/>
</dbReference>
<dbReference type="SUPFAM" id="SSF53623">
    <property type="entry name" value="MurD-like peptide ligases, catalytic domain"/>
    <property type="match status" value="1"/>
</dbReference>
<keyword evidence="14" id="KW-1185">Reference proteome</keyword>
<dbReference type="EC" id="6.3.2.17" evidence="3"/>
<dbReference type="Gene3D" id="3.40.1190.10">
    <property type="entry name" value="Mur-like, catalytic domain"/>
    <property type="match status" value="1"/>
</dbReference>
<protein>
    <recommendedName>
        <fullName evidence="3">tetrahydrofolate synthase</fullName>
        <ecNumber evidence="3">6.3.2.17</ecNumber>
    </recommendedName>
    <alternativeName>
        <fullName evidence="11">Folylpoly-gamma-glutamate synthetase</fullName>
    </alternativeName>
    <alternativeName>
        <fullName evidence="10">Tetrahydrofolylpolyglutamate synthase</fullName>
    </alternativeName>
</protein>
<comment type="pathway">
    <text evidence="1">Cofactor biosynthesis; tetrahydrofolylpolyglutamate biosynthesis.</text>
</comment>
<dbReference type="NCBIfam" id="TIGR01499">
    <property type="entry name" value="folC"/>
    <property type="match status" value="1"/>
</dbReference>